<keyword evidence="3" id="KW-1185">Reference proteome</keyword>
<protein>
    <submittedName>
        <fullName evidence="2">Uncharacterized protein</fullName>
    </submittedName>
</protein>
<organism evidence="2 3">
    <name type="scientific">Psophocarpus tetragonolobus</name>
    <name type="common">Winged bean</name>
    <name type="synonym">Dolichos tetragonolobus</name>
    <dbReference type="NCBI Taxonomy" id="3891"/>
    <lineage>
        <taxon>Eukaryota</taxon>
        <taxon>Viridiplantae</taxon>
        <taxon>Streptophyta</taxon>
        <taxon>Embryophyta</taxon>
        <taxon>Tracheophyta</taxon>
        <taxon>Spermatophyta</taxon>
        <taxon>Magnoliopsida</taxon>
        <taxon>eudicotyledons</taxon>
        <taxon>Gunneridae</taxon>
        <taxon>Pentapetalae</taxon>
        <taxon>rosids</taxon>
        <taxon>fabids</taxon>
        <taxon>Fabales</taxon>
        <taxon>Fabaceae</taxon>
        <taxon>Papilionoideae</taxon>
        <taxon>50 kb inversion clade</taxon>
        <taxon>NPAAA clade</taxon>
        <taxon>indigoferoid/millettioid clade</taxon>
        <taxon>Phaseoleae</taxon>
        <taxon>Psophocarpus</taxon>
    </lineage>
</organism>
<keyword evidence="1" id="KW-0732">Signal</keyword>
<sequence length="182" mass="20960">MVNDVSTLLRCLFSLFSLVAVSVVKARHIFQSTIHEDPKARIAERYQDLCRRKVELATKGSLTEEVSRVMNDIDAYLEGRGVLERRRKKKRVVEPDEPSSQNFDCELPSFQSSRKMVVKSFGQMKLEMKVKKDRQKQLRVCRERLSVNGACVEYGTTENESRNLNLEFASALRPFDRDGSIL</sequence>
<feature type="chain" id="PRO_5042884636" evidence="1">
    <location>
        <begin position="27"/>
        <end position="182"/>
    </location>
</feature>
<accession>A0AAN9XKV2</accession>
<dbReference type="AlphaFoldDB" id="A0AAN9XKV2"/>
<reference evidence="2 3" key="1">
    <citation type="submission" date="2024-01" db="EMBL/GenBank/DDBJ databases">
        <title>The genomes of 5 underutilized Papilionoideae crops provide insights into root nodulation and disease resistanc.</title>
        <authorList>
            <person name="Jiang F."/>
        </authorList>
    </citation>
    <scope>NUCLEOTIDE SEQUENCE [LARGE SCALE GENOMIC DNA]</scope>
    <source>
        <strain evidence="2">DUOXIRENSHENG_FW03</strain>
        <tissue evidence="2">Leaves</tissue>
    </source>
</reference>
<evidence type="ECO:0000313" key="2">
    <source>
        <dbReference type="EMBL" id="KAK7395953.1"/>
    </source>
</evidence>
<comment type="caution">
    <text evidence="2">The sequence shown here is derived from an EMBL/GenBank/DDBJ whole genome shotgun (WGS) entry which is preliminary data.</text>
</comment>
<feature type="signal peptide" evidence="1">
    <location>
        <begin position="1"/>
        <end position="26"/>
    </location>
</feature>
<dbReference type="EMBL" id="JAYMYS010000004">
    <property type="protein sequence ID" value="KAK7395953.1"/>
    <property type="molecule type" value="Genomic_DNA"/>
</dbReference>
<dbReference type="Proteomes" id="UP001386955">
    <property type="component" value="Unassembled WGS sequence"/>
</dbReference>
<evidence type="ECO:0000313" key="3">
    <source>
        <dbReference type="Proteomes" id="UP001386955"/>
    </source>
</evidence>
<name>A0AAN9XKV2_PSOTE</name>
<proteinExistence type="predicted"/>
<evidence type="ECO:0000256" key="1">
    <source>
        <dbReference type="SAM" id="SignalP"/>
    </source>
</evidence>
<gene>
    <name evidence="2" type="ORF">VNO78_16588</name>
</gene>